<keyword evidence="4" id="KW-1185">Reference proteome</keyword>
<dbReference type="AlphaFoldDB" id="A0AAE0TZU5"/>
<evidence type="ECO:0000313" key="4">
    <source>
        <dbReference type="Proteomes" id="UP001285441"/>
    </source>
</evidence>
<keyword evidence="2" id="KW-0732">Signal</keyword>
<feature type="transmembrane region" description="Helical" evidence="1">
    <location>
        <begin position="306"/>
        <end position="329"/>
    </location>
</feature>
<comment type="caution">
    <text evidence="3">The sequence shown here is derived from an EMBL/GenBank/DDBJ whole genome shotgun (WGS) entry which is preliminary data.</text>
</comment>
<dbReference type="Proteomes" id="UP001285441">
    <property type="component" value="Unassembled WGS sequence"/>
</dbReference>
<feature type="transmembrane region" description="Helical" evidence="1">
    <location>
        <begin position="375"/>
        <end position="398"/>
    </location>
</feature>
<evidence type="ECO:0000313" key="3">
    <source>
        <dbReference type="EMBL" id="KAK3385748.1"/>
    </source>
</evidence>
<protein>
    <submittedName>
        <fullName evidence="3">Uncharacterized protein</fullName>
    </submittedName>
</protein>
<reference evidence="3" key="2">
    <citation type="submission" date="2023-06" db="EMBL/GenBank/DDBJ databases">
        <authorList>
            <consortium name="Lawrence Berkeley National Laboratory"/>
            <person name="Haridas S."/>
            <person name="Hensen N."/>
            <person name="Bonometti L."/>
            <person name="Westerberg I."/>
            <person name="Brannstrom I.O."/>
            <person name="Guillou S."/>
            <person name="Cros-Aarteil S."/>
            <person name="Calhoun S."/>
            <person name="Kuo A."/>
            <person name="Mondo S."/>
            <person name="Pangilinan J."/>
            <person name="Riley R."/>
            <person name="LaButti K."/>
            <person name="Andreopoulos B."/>
            <person name="Lipzen A."/>
            <person name="Chen C."/>
            <person name="Yanf M."/>
            <person name="Daum C."/>
            <person name="Ng V."/>
            <person name="Clum A."/>
            <person name="Steindorff A."/>
            <person name="Ohm R."/>
            <person name="Martin F."/>
            <person name="Silar P."/>
            <person name="Natvig D."/>
            <person name="Lalanne C."/>
            <person name="Gautier V."/>
            <person name="Ament-velasquez S.L."/>
            <person name="Kruys A."/>
            <person name="Hutchinson M.I."/>
            <person name="Powell A.J."/>
            <person name="Barry K."/>
            <person name="Miller A.N."/>
            <person name="Grigoriev I.V."/>
            <person name="Debuchy R."/>
            <person name="Gladieux P."/>
            <person name="Thoren M.H."/>
            <person name="Johannesson H."/>
        </authorList>
    </citation>
    <scope>NUCLEOTIDE SEQUENCE</scope>
    <source>
        <strain evidence="3">CBS 232.78</strain>
    </source>
</reference>
<keyword evidence="1" id="KW-0472">Membrane</keyword>
<feature type="chain" id="PRO_5041971134" evidence="2">
    <location>
        <begin position="19"/>
        <end position="546"/>
    </location>
</feature>
<keyword evidence="1" id="KW-1133">Transmembrane helix</keyword>
<feature type="transmembrane region" description="Helical" evidence="1">
    <location>
        <begin position="341"/>
        <end position="363"/>
    </location>
</feature>
<feature type="transmembrane region" description="Helical" evidence="1">
    <location>
        <begin position="273"/>
        <end position="294"/>
    </location>
</feature>
<accession>A0AAE0TZU5</accession>
<feature type="transmembrane region" description="Helical" evidence="1">
    <location>
        <begin position="523"/>
        <end position="541"/>
    </location>
</feature>
<name>A0AAE0TZU5_9PEZI</name>
<keyword evidence="1" id="KW-0812">Transmembrane</keyword>
<proteinExistence type="predicted"/>
<feature type="transmembrane region" description="Helical" evidence="1">
    <location>
        <begin position="484"/>
        <end position="503"/>
    </location>
</feature>
<dbReference type="PROSITE" id="PS51257">
    <property type="entry name" value="PROKAR_LIPOPROTEIN"/>
    <property type="match status" value="1"/>
</dbReference>
<evidence type="ECO:0000256" key="1">
    <source>
        <dbReference type="SAM" id="Phobius"/>
    </source>
</evidence>
<sequence length="546" mass="61144">MIQRLLVVISVFATLTAACPAPSALHVRDRDQVPHGQRFPVLDIRQFDGVDGLGNSTRNVTLCQLTPVGSFYKNLKKFCERFVLPFQTCPETPLSTDQIFDLSDGMARCTLAEYVPPGCVPTFRIKAIKIPEVPFELEAYVKSGSHQLTSAWRGTEKIFEEATKPFFDSYYKDPDSSNSDFGSLAEVIQITAVQYRRCALQKPSSEVRACVVDTVSKVQWIGTGMFVWGGQAECEGWVPFIIGIAFTMAMDLANMAIEIWLYRVRGEKPRFSWVKLWWALLSGFGHPILTAYILHRRSFHSSVFALVRVFILAPRISPVIGIVAPFFVGKSWGVQVLTVDSLVAIAGLWTPFISFFTLTITGIGGNSSASSPPKLGLVGFGTLLAAIPGFLFLAIYMLSGLPTSLFYLLGCLFRSSKVFAMGLKILFFWVALAFMFAISPLFALWEAGWILFAGKERRWEFPPLRWFEDTMLSDFWVARALRNIGYWLWCMILFAVFVGRWMILANFFPIAGDSFCPLDVKEAAAESALFVLFTIMCSLGLRRCRA</sequence>
<gene>
    <name evidence="3" type="ORF">B0H63DRAFT_449761</name>
</gene>
<feature type="signal peptide" evidence="2">
    <location>
        <begin position="1"/>
        <end position="18"/>
    </location>
</feature>
<reference evidence="3" key="1">
    <citation type="journal article" date="2023" name="Mol. Phylogenet. Evol.">
        <title>Genome-scale phylogeny and comparative genomics of the fungal order Sordariales.</title>
        <authorList>
            <person name="Hensen N."/>
            <person name="Bonometti L."/>
            <person name="Westerberg I."/>
            <person name="Brannstrom I.O."/>
            <person name="Guillou S."/>
            <person name="Cros-Aarteil S."/>
            <person name="Calhoun S."/>
            <person name="Haridas S."/>
            <person name="Kuo A."/>
            <person name="Mondo S."/>
            <person name="Pangilinan J."/>
            <person name="Riley R."/>
            <person name="LaButti K."/>
            <person name="Andreopoulos B."/>
            <person name="Lipzen A."/>
            <person name="Chen C."/>
            <person name="Yan M."/>
            <person name="Daum C."/>
            <person name="Ng V."/>
            <person name="Clum A."/>
            <person name="Steindorff A."/>
            <person name="Ohm R.A."/>
            <person name="Martin F."/>
            <person name="Silar P."/>
            <person name="Natvig D.O."/>
            <person name="Lalanne C."/>
            <person name="Gautier V."/>
            <person name="Ament-Velasquez S.L."/>
            <person name="Kruys A."/>
            <person name="Hutchinson M.I."/>
            <person name="Powell A.J."/>
            <person name="Barry K."/>
            <person name="Miller A.N."/>
            <person name="Grigoriev I.V."/>
            <person name="Debuchy R."/>
            <person name="Gladieux P."/>
            <person name="Hiltunen Thoren M."/>
            <person name="Johannesson H."/>
        </authorList>
    </citation>
    <scope>NUCLEOTIDE SEQUENCE</scope>
    <source>
        <strain evidence="3">CBS 232.78</strain>
    </source>
</reference>
<feature type="transmembrane region" description="Helical" evidence="1">
    <location>
        <begin position="237"/>
        <end position="261"/>
    </location>
</feature>
<feature type="transmembrane region" description="Helical" evidence="1">
    <location>
        <begin position="429"/>
        <end position="452"/>
    </location>
</feature>
<evidence type="ECO:0000256" key="2">
    <source>
        <dbReference type="SAM" id="SignalP"/>
    </source>
</evidence>
<organism evidence="3 4">
    <name type="scientific">Podospora didyma</name>
    <dbReference type="NCBI Taxonomy" id="330526"/>
    <lineage>
        <taxon>Eukaryota</taxon>
        <taxon>Fungi</taxon>
        <taxon>Dikarya</taxon>
        <taxon>Ascomycota</taxon>
        <taxon>Pezizomycotina</taxon>
        <taxon>Sordariomycetes</taxon>
        <taxon>Sordariomycetidae</taxon>
        <taxon>Sordariales</taxon>
        <taxon>Podosporaceae</taxon>
        <taxon>Podospora</taxon>
    </lineage>
</organism>
<dbReference type="EMBL" id="JAULSW010000004">
    <property type="protein sequence ID" value="KAK3385748.1"/>
    <property type="molecule type" value="Genomic_DNA"/>
</dbReference>